<protein>
    <submittedName>
        <fullName evidence="2">Uncharacterized protein</fullName>
    </submittedName>
</protein>
<proteinExistence type="predicted"/>
<gene>
    <name evidence="2" type="ORF">ES332_A08G134700v1</name>
</gene>
<dbReference type="EMBL" id="CM017617">
    <property type="protein sequence ID" value="TYI14642.1"/>
    <property type="molecule type" value="Genomic_DNA"/>
</dbReference>
<keyword evidence="1" id="KW-0732">Signal</keyword>
<feature type="chain" id="PRO_5044620174" evidence="1">
    <location>
        <begin position="38"/>
        <end position="77"/>
    </location>
</feature>
<evidence type="ECO:0000313" key="3">
    <source>
        <dbReference type="Proteomes" id="UP000322667"/>
    </source>
</evidence>
<dbReference type="EMBL" id="CM017617">
    <property type="protein sequence ID" value="TYI14643.1"/>
    <property type="molecule type" value="Genomic_DNA"/>
</dbReference>
<accession>A0A5D2PFC8</accession>
<dbReference type="Proteomes" id="UP000322667">
    <property type="component" value="Chromosome A08"/>
</dbReference>
<reference evidence="2 3" key="1">
    <citation type="submission" date="2019-07" db="EMBL/GenBank/DDBJ databases">
        <title>WGS assembly of Gossypium tomentosum.</title>
        <authorList>
            <person name="Chen Z.J."/>
            <person name="Sreedasyam A."/>
            <person name="Ando A."/>
            <person name="Song Q."/>
            <person name="De L."/>
            <person name="Hulse-Kemp A."/>
            <person name="Ding M."/>
            <person name="Ye W."/>
            <person name="Kirkbride R."/>
            <person name="Jenkins J."/>
            <person name="Plott C."/>
            <person name="Lovell J."/>
            <person name="Lin Y.-M."/>
            <person name="Vaughn R."/>
            <person name="Liu B."/>
            <person name="Li W."/>
            <person name="Simpson S."/>
            <person name="Scheffler B."/>
            <person name="Saski C."/>
            <person name="Grover C."/>
            <person name="Hu G."/>
            <person name="Conover J."/>
            <person name="Carlson J."/>
            <person name="Shu S."/>
            <person name="Boston L."/>
            <person name="Williams M."/>
            <person name="Peterson D."/>
            <person name="Mcgee K."/>
            <person name="Jones D."/>
            <person name="Wendel J."/>
            <person name="Stelly D."/>
            <person name="Grimwood J."/>
            <person name="Schmutz J."/>
        </authorList>
    </citation>
    <scope>NUCLEOTIDE SEQUENCE [LARGE SCALE GENOMIC DNA]</scope>
    <source>
        <strain evidence="2">7179.01</strain>
    </source>
</reference>
<dbReference type="AlphaFoldDB" id="A0A5D2PFC8"/>
<feature type="signal peptide" evidence="1">
    <location>
        <begin position="1"/>
        <end position="37"/>
    </location>
</feature>
<name>A0A5D2PFC8_GOSTO</name>
<evidence type="ECO:0000256" key="1">
    <source>
        <dbReference type="SAM" id="SignalP"/>
    </source>
</evidence>
<evidence type="ECO:0000313" key="2">
    <source>
        <dbReference type="EMBL" id="TYI14643.1"/>
    </source>
</evidence>
<organism evidence="2 3">
    <name type="scientific">Gossypium tomentosum</name>
    <name type="common">Hawaiian cotton</name>
    <name type="synonym">Gossypium sandvicense</name>
    <dbReference type="NCBI Taxonomy" id="34277"/>
    <lineage>
        <taxon>Eukaryota</taxon>
        <taxon>Viridiplantae</taxon>
        <taxon>Streptophyta</taxon>
        <taxon>Embryophyta</taxon>
        <taxon>Tracheophyta</taxon>
        <taxon>Spermatophyta</taxon>
        <taxon>Magnoliopsida</taxon>
        <taxon>eudicotyledons</taxon>
        <taxon>Gunneridae</taxon>
        <taxon>Pentapetalae</taxon>
        <taxon>rosids</taxon>
        <taxon>malvids</taxon>
        <taxon>Malvales</taxon>
        <taxon>Malvaceae</taxon>
        <taxon>Malvoideae</taxon>
        <taxon>Gossypium</taxon>
    </lineage>
</organism>
<sequence>MQSQQLLFFFPQHFFFFFKNWVILNLLHLVLLASVAPSPDGYSLDATPAEATISPSVSQTTKPKEDLEVLLSKAVSK</sequence>
<keyword evidence="3" id="KW-1185">Reference proteome</keyword>